<evidence type="ECO:0000313" key="2">
    <source>
        <dbReference type="Proteomes" id="UP000799537"/>
    </source>
</evidence>
<evidence type="ECO:0000313" key="1">
    <source>
        <dbReference type="EMBL" id="KAF2163513.1"/>
    </source>
</evidence>
<organism evidence="1 2">
    <name type="scientific">Zasmidium cellare ATCC 36951</name>
    <dbReference type="NCBI Taxonomy" id="1080233"/>
    <lineage>
        <taxon>Eukaryota</taxon>
        <taxon>Fungi</taxon>
        <taxon>Dikarya</taxon>
        <taxon>Ascomycota</taxon>
        <taxon>Pezizomycotina</taxon>
        <taxon>Dothideomycetes</taxon>
        <taxon>Dothideomycetidae</taxon>
        <taxon>Mycosphaerellales</taxon>
        <taxon>Mycosphaerellaceae</taxon>
        <taxon>Zasmidium</taxon>
    </lineage>
</organism>
<proteinExistence type="predicted"/>
<protein>
    <recommendedName>
        <fullName evidence="3">SnoaL-like domain-containing protein</fullName>
    </recommendedName>
</protein>
<gene>
    <name evidence="1" type="ORF">M409DRAFT_57405</name>
</gene>
<name>A0A6A6C9L6_ZASCE</name>
<dbReference type="OrthoDB" id="10460096at2759"/>
<dbReference type="AlphaFoldDB" id="A0A6A6C9L6"/>
<keyword evidence="2" id="KW-1185">Reference proteome</keyword>
<dbReference type="EMBL" id="ML993608">
    <property type="protein sequence ID" value="KAF2163513.1"/>
    <property type="molecule type" value="Genomic_DNA"/>
</dbReference>
<sequence length="147" mass="17214">MTETRNVANLKDEKEIRRRCSDILHEFFDMVNSRQLNPDHAFWIENISPNYTYTGLHGNFSFYEPIDLKNQLRQLEALYLTESPNFELIIIHLDTERESSDLRTYMQYDIRDSPEGLTRQSAAQIKWSLDDGKLKILEVQTMAGAAL</sequence>
<reference evidence="1" key="1">
    <citation type="journal article" date="2020" name="Stud. Mycol.">
        <title>101 Dothideomycetes genomes: a test case for predicting lifestyles and emergence of pathogens.</title>
        <authorList>
            <person name="Haridas S."/>
            <person name="Albert R."/>
            <person name="Binder M."/>
            <person name="Bloem J."/>
            <person name="Labutti K."/>
            <person name="Salamov A."/>
            <person name="Andreopoulos B."/>
            <person name="Baker S."/>
            <person name="Barry K."/>
            <person name="Bills G."/>
            <person name="Bluhm B."/>
            <person name="Cannon C."/>
            <person name="Castanera R."/>
            <person name="Culley D."/>
            <person name="Daum C."/>
            <person name="Ezra D."/>
            <person name="Gonzalez J."/>
            <person name="Henrissat B."/>
            <person name="Kuo A."/>
            <person name="Liang C."/>
            <person name="Lipzen A."/>
            <person name="Lutzoni F."/>
            <person name="Magnuson J."/>
            <person name="Mondo S."/>
            <person name="Nolan M."/>
            <person name="Ohm R."/>
            <person name="Pangilinan J."/>
            <person name="Park H.-J."/>
            <person name="Ramirez L."/>
            <person name="Alfaro M."/>
            <person name="Sun H."/>
            <person name="Tritt A."/>
            <person name="Yoshinaga Y."/>
            <person name="Zwiers L.-H."/>
            <person name="Turgeon B."/>
            <person name="Goodwin S."/>
            <person name="Spatafora J."/>
            <person name="Crous P."/>
            <person name="Grigoriev I."/>
        </authorList>
    </citation>
    <scope>NUCLEOTIDE SEQUENCE</scope>
    <source>
        <strain evidence="1">ATCC 36951</strain>
    </source>
</reference>
<dbReference type="Proteomes" id="UP000799537">
    <property type="component" value="Unassembled WGS sequence"/>
</dbReference>
<dbReference type="GeneID" id="54566891"/>
<dbReference type="RefSeq" id="XP_033664402.1">
    <property type="nucleotide sequence ID" value="XM_033813619.1"/>
</dbReference>
<accession>A0A6A6C9L6</accession>
<evidence type="ECO:0008006" key="3">
    <source>
        <dbReference type="Google" id="ProtNLM"/>
    </source>
</evidence>